<keyword evidence="2" id="KW-1185">Reference proteome</keyword>
<dbReference type="Proteomes" id="UP001050975">
    <property type="component" value="Unassembled WGS sequence"/>
</dbReference>
<evidence type="ECO:0000313" key="2">
    <source>
        <dbReference type="Proteomes" id="UP001050975"/>
    </source>
</evidence>
<dbReference type="Gene3D" id="3.30.420.40">
    <property type="match status" value="1"/>
</dbReference>
<comment type="caution">
    <text evidence="1">The sequence shown here is derived from an EMBL/GenBank/DDBJ whole genome shotgun (WGS) entry which is preliminary data.</text>
</comment>
<dbReference type="SUPFAM" id="SSF53067">
    <property type="entry name" value="Actin-like ATPase domain"/>
    <property type="match status" value="1"/>
</dbReference>
<name>A0AAV3XT00_9CYAN</name>
<dbReference type="EMBL" id="BLAY01000198">
    <property type="protein sequence ID" value="GET43077.1"/>
    <property type="molecule type" value="Genomic_DNA"/>
</dbReference>
<organism evidence="1 2">
    <name type="scientific">Microseira wollei NIES-4236</name>
    <dbReference type="NCBI Taxonomy" id="2530354"/>
    <lineage>
        <taxon>Bacteria</taxon>
        <taxon>Bacillati</taxon>
        <taxon>Cyanobacteriota</taxon>
        <taxon>Cyanophyceae</taxon>
        <taxon>Oscillatoriophycideae</taxon>
        <taxon>Aerosakkonematales</taxon>
        <taxon>Aerosakkonemataceae</taxon>
        <taxon>Microseira</taxon>
    </lineage>
</organism>
<accession>A0AAV3XT00</accession>
<reference evidence="1" key="1">
    <citation type="submission" date="2019-10" db="EMBL/GenBank/DDBJ databases">
        <title>Draft genome sequece of Microseira wollei NIES-4236.</title>
        <authorList>
            <person name="Yamaguchi H."/>
            <person name="Suzuki S."/>
            <person name="Kawachi M."/>
        </authorList>
    </citation>
    <scope>NUCLEOTIDE SEQUENCE</scope>
    <source>
        <strain evidence="1">NIES-4236</strain>
    </source>
</reference>
<gene>
    <name evidence="1" type="ORF">MiSe_78970</name>
</gene>
<dbReference type="InterPro" id="IPR043129">
    <property type="entry name" value="ATPase_NBD"/>
</dbReference>
<protein>
    <submittedName>
        <fullName evidence="1">Glucokinase</fullName>
    </submittedName>
</protein>
<dbReference type="AlphaFoldDB" id="A0AAV3XT00"/>
<evidence type="ECO:0000313" key="1">
    <source>
        <dbReference type="EMBL" id="GET43077.1"/>
    </source>
</evidence>
<proteinExistence type="predicted"/>
<sequence>MEIMRSLASDLLQNETPAAIGVSFGGSVDATTGTVRLSHQVEGWENTGAVALASDILSG</sequence>